<dbReference type="PATRIC" id="fig|1389415.4.peg.2873"/>
<name>U7QXJ5_PHOTE</name>
<protein>
    <submittedName>
        <fullName evidence="1">Uncharacterized protein</fullName>
    </submittedName>
</protein>
<proteinExistence type="predicted"/>
<organism evidence="1 2">
    <name type="scientific">Photorhabdus temperata J3</name>
    <dbReference type="NCBI Taxonomy" id="1389415"/>
    <lineage>
        <taxon>Bacteria</taxon>
        <taxon>Pseudomonadati</taxon>
        <taxon>Pseudomonadota</taxon>
        <taxon>Gammaproteobacteria</taxon>
        <taxon>Enterobacterales</taxon>
        <taxon>Morganellaceae</taxon>
        <taxon>Photorhabdus</taxon>
    </lineage>
</organism>
<evidence type="ECO:0000313" key="1">
    <source>
        <dbReference type="EMBL" id="ERT12388.1"/>
    </source>
</evidence>
<dbReference type="EMBL" id="AXDT01000135">
    <property type="protein sequence ID" value="ERT12388.1"/>
    <property type="molecule type" value="Genomic_DNA"/>
</dbReference>
<dbReference type="RefSeq" id="WP_021324145.1">
    <property type="nucleotide sequence ID" value="NZ_AXDT01000135.1"/>
</dbReference>
<sequence>MTVRKDIKDDKLIYTEDLGWIDLGHASGHDSKMLWEQLITEKSSSPFMKGYFLVNYAQGMSKYIFKSSIHAQWMVKKGLPIEVKKSIAFSMMYCVSLEFEELQSNFVFSNITDSGFSCEDLISNLLGFYKSVQPRDYMSLIKPKSKDYAYKIWDYYGPVGKYKNKELRPWIFPDPEKYPNNAFPYKKNLPYYLNTIKPFSSYEKDIVISHVKPIASYEVKL</sequence>
<accession>U7QXJ5</accession>
<keyword evidence="2" id="KW-1185">Reference proteome</keyword>
<dbReference type="AlphaFoldDB" id="U7QXJ5"/>
<comment type="caution">
    <text evidence="1">The sequence shown here is derived from an EMBL/GenBank/DDBJ whole genome shotgun (WGS) entry which is preliminary data.</text>
</comment>
<gene>
    <name evidence="1" type="ORF">O185_14450</name>
</gene>
<evidence type="ECO:0000313" key="2">
    <source>
        <dbReference type="Proteomes" id="UP000017133"/>
    </source>
</evidence>
<reference evidence="1 2" key="1">
    <citation type="submission" date="2013-10" db="EMBL/GenBank/DDBJ databases">
        <title>Whole Genome Shotgun Sequence of Photorhabdus temperata J3.</title>
        <authorList>
            <person name="Park G.-S."/>
            <person name="Hong S.-J."/>
            <person name="Shin J.-H."/>
        </authorList>
    </citation>
    <scope>NUCLEOTIDE SEQUENCE [LARGE SCALE GENOMIC DNA]</scope>
    <source>
        <strain evidence="1 2">J3</strain>
    </source>
</reference>
<dbReference type="Proteomes" id="UP000017133">
    <property type="component" value="Unassembled WGS sequence"/>
</dbReference>